<feature type="region of interest" description="Disordered" evidence="1">
    <location>
        <begin position="349"/>
        <end position="383"/>
    </location>
</feature>
<sequence length="383" mass="42330">MSQDIPQTDRGKPQGGWKSTFTQWANTMLDLHRSGSLETQQWFVRVLPILTDANLTEMRSKGTSKDVDGGLEVLRRYVSSNWSEDWRSFAGVLAPVDSSRNGQQIPSSRPMAQTGDAGLLSQSRGARRRKSAGDIQVDSPYTGPVTRKRAREQSGVGAAEDISPSRAPPPPKRVTSSASSSAGRRMTVAVEIPKYKQPTSPPSRVISTALNEISPYLSIMPKQQLHSSKSAERQPGPYNLTPSNFMAPDFGPMSSVPHSQHSATQQPLSHALQVPLQAPRLTASSSAPAALSHTLNRSNELAAFSRDVLQKRIEQQQHELLQLRVQQLEIEVEQRVRRESIAQIEEYLQHSSQTPQNEVFGESNPFLQDNIKSQGRGKKTVRK</sequence>
<feature type="region of interest" description="Disordered" evidence="1">
    <location>
        <begin position="97"/>
        <end position="184"/>
    </location>
</feature>
<name>A0AAW0F8D7_9APHY</name>
<organism evidence="2 3">
    <name type="scientific">Cerrena zonata</name>
    <dbReference type="NCBI Taxonomy" id="2478898"/>
    <lineage>
        <taxon>Eukaryota</taxon>
        <taxon>Fungi</taxon>
        <taxon>Dikarya</taxon>
        <taxon>Basidiomycota</taxon>
        <taxon>Agaricomycotina</taxon>
        <taxon>Agaricomycetes</taxon>
        <taxon>Polyporales</taxon>
        <taxon>Cerrenaceae</taxon>
        <taxon>Cerrena</taxon>
    </lineage>
</organism>
<evidence type="ECO:0000256" key="1">
    <source>
        <dbReference type="SAM" id="MobiDB-lite"/>
    </source>
</evidence>
<comment type="caution">
    <text evidence="2">The sequence shown here is derived from an EMBL/GenBank/DDBJ whole genome shotgun (WGS) entry which is preliminary data.</text>
</comment>
<feature type="compositionally biased region" description="Polar residues" evidence="1">
    <location>
        <begin position="256"/>
        <end position="268"/>
    </location>
</feature>
<proteinExistence type="predicted"/>
<keyword evidence="3" id="KW-1185">Reference proteome</keyword>
<evidence type="ECO:0000313" key="2">
    <source>
        <dbReference type="EMBL" id="KAK7676823.1"/>
    </source>
</evidence>
<accession>A0AAW0F8D7</accession>
<dbReference type="Proteomes" id="UP001385951">
    <property type="component" value="Unassembled WGS sequence"/>
</dbReference>
<feature type="region of interest" description="Disordered" evidence="1">
    <location>
        <begin position="222"/>
        <end position="269"/>
    </location>
</feature>
<protein>
    <submittedName>
        <fullName evidence="2">Uncharacterized protein</fullName>
    </submittedName>
</protein>
<dbReference type="AlphaFoldDB" id="A0AAW0F8D7"/>
<evidence type="ECO:0000313" key="3">
    <source>
        <dbReference type="Proteomes" id="UP001385951"/>
    </source>
</evidence>
<feature type="compositionally biased region" description="Polar residues" evidence="1">
    <location>
        <begin position="98"/>
        <end position="111"/>
    </location>
</feature>
<gene>
    <name evidence="2" type="ORF">QCA50_020229</name>
</gene>
<dbReference type="EMBL" id="JASBNA010000103">
    <property type="protein sequence ID" value="KAK7676823.1"/>
    <property type="molecule type" value="Genomic_DNA"/>
</dbReference>
<reference evidence="2 3" key="1">
    <citation type="submission" date="2022-09" db="EMBL/GenBank/DDBJ databases">
        <authorList>
            <person name="Palmer J.M."/>
        </authorList>
    </citation>
    <scope>NUCLEOTIDE SEQUENCE [LARGE SCALE GENOMIC DNA]</scope>
    <source>
        <strain evidence="2 3">DSM 7382</strain>
    </source>
</reference>